<accession>A0A3M7PYG9</accession>
<organism evidence="1 2">
    <name type="scientific">Brachionus plicatilis</name>
    <name type="common">Marine rotifer</name>
    <name type="synonym">Brachionus muelleri</name>
    <dbReference type="NCBI Taxonomy" id="10195"/>
    <lineage>
        <taxon>Eukaryota</taxon>
        <taxon>Metazoa</taxon>
        <taxon>Spiralia</taxon>
        <taxon>Gnathifera</taxon>
        <taxon>Rotifera</taxon>
        <taxon>Eurotatoria</taxon>
        <taxon>Monogononta</taxon>
        <taxon>Pseudotrocha</taxon>
        <taxon>Ploima</taxon>
        <taxon>Brachionidae</taxon>
        <taxon>Brachionus</taxon>
    </lineage>
</organism>
<evidence type="ECO:0000313" key="1">
    <source>
        <dbReference type="EMBL" id="RNA04063.1"/>
    </source>
</evidence>
<evidence type="ECO:0000313" key="2">
    <source>
        <dbReference type="Proteomes" id="UP000276133"/>
    </source>
</evidence>
<protein>
    <submittedName>
        <fullName evidence="1">Uncharacterized protein</fullName>
    </submittedName>
</protein>
<gene>
    <name evidence="1" type="ORF">BpHYR1_030150</name>
</gene>
<dbReference type="AlphaFoldDB" id="A0A3M7PYG9"/>
<name>A0A3M7PYG9_BRAPC</name>
<keyword evidence="2" id="KW-1185">Reference proteome</keyword>
<sequence>LKGYKLCIIPEEAKTISIGQKRKKGGPKKQKAALLYELALLCINEQFRK</sequence>
<dbReference type="EMBL" id="REGN01008245">
    <property type="protein sequence ID" value="RNA04063.1"/>
    <property type="molecule type" value="Genomic_DNA"/>
</dbReference>
<feature type="non-terminal residue" evidence="1">
    <location>
        <position position="1"/>
    </location>
</feature>
<proteinExistence type="predicted"/>
<comment type="caution">
    <text evidence="1">The sequence shown here is derived from an EMBL/GenBank/DDBJ whole genome shotgun (WGS) entry which is preliminary data.</text>
</comment>
<dbReference type="Proteomes" id="UP000276133">
    <property type="component" value="Unassembled WGS sequence"/>
</dbReference>
<reference evidence="1 2" key="1">
    <citation type="journal article" date="2018" name="Sci. Rep.">
        <title>Genomic signatures of local adaptation to the degree of environmental predictability in rotifers.</title>
        <authorList>
            <person name="Franch-Gras L."/>
            <person name="Hahn C."/>
            <person name="Garcia-Roger E.M."/>
            <person name="Carmona M.J."/>
            <person name="Serra M."/>
            <person name="Gomez A."/>
        </authorList>
    </citation>
    <scope>NUCLEOTIDE SEQUENCE [LARGE SCALE GENOMIC DNA]</scope>
    <source>
        <strain evidence="1">HYR1</strain>
    </source>
</reference>